<proteinExistence type="inferred from homology"/>
<dbReference type="Proteomes" id="UP000054466">
    <property type="component" value="Unassembled WGS sequence"/>
</dbReference>
<dbReference type="STRING" id="569365.A0A0D2DDW6"/>
<dbReference type="InterPro" id="IPR001466">
    <property type="entry name" value="Beta-lactam-related"/>
</dbReference>
<evidence type="ECO:0000256" key="2">
    <source>
        <dbReference type="ARBA" id="ARBA00022801"/>
    </source>
</evidence>
<evidence type="ECO:0000313" key="5">
    <source>
        <dbReference type="Proteomes" id="UP000054466"/>
    </source>
</evidence>
<comment type="similarity">
    <text evidence="1">Belongs to the class-A beta-lactamase family.</text>
</comment>
<dbReference type="GeneID" id="27339893"/>
<dbReference type="Pfam" id="PF00144">
    <property type="entry name" value="Beta-lactamase"/>
    <property type="match status" value="1"/>
</dbReference>
<evidence type="ECO:0000256" key="1">
    <source>
        <dbReference type="ARBA" id="ARBA00009009"/>
    </source>
</evidence>
<organism evidence="4 5">
    <name type="scientific">Cladophialophora immunda</name>
    <dbReference type="NCBI Taxonomy" id="569365"/>
    <lineage>
        <taxon>Eukaryota</taxon>
        <taxon>Fungi</taxon>
        <taxon>Dikarya</taxon>
        <taxon>Ascomycota</taxon>
        <taxon>Pezizomycotina</taxon>
        <taxon>Eurotiomycetes</taxon>
        <taxon>Chaetothyriomycetidae</taxon>
        <taxon>Chaetothyriales</taxon>
        <taxon>Herpotrichiellaceae</taxon>
        <taxon>Cladophialophora</taxon>
    </lineage>
</organism>
<dbReference type="EMBL" id="KN847040">
    <property type="protein sequence ID" value="KIW33884.1"/>
    <property type="molecule type" value="Genomic_DNA"/>
</dbReference>
<evidence type="ECO:0000259" key="3">
    <source>
        <dbReference type="Pfam" id="PF00144"/>
    </source>
</evidence>
<sequence>MKVETQEIDRILQKYVGGEEPSKSLRAAGFVVKDKNGTTLYSQAFGKATFDENPNSFSSDTVCWVASLTKLVTAVCVMQIVEKGLIGLDDDLGQTVTELSDVKILKGFGRDGTPILVQKTKPITLRVLLTHSSGFCYDFFDPAMVKWSAAVNRTTSSATRTLEGLIFPLKFEPGESWMYGVGNDWASRIVEVVSGQSFETYAQEHVFGPLGMKSSTFLINDHPELAKRRAAVAFRSPLTGELAAGEDPGHLDPKQISGGAGLFTTLEDYAKLLGALGSDDRTILSPESKQELFRPQISNPKDLQAFCDGPFHDSICPEFPRGLPVNYTLAGEVNLEDVPGKRSSGSVMWSGYTNPHWWIDRKTGIVGTLFTQILPAGDAVVAALYDELELAMYRSLRGEGSE</sequence>
<protein>
    <recommendedName>
        <fullName evidence="3">Beta-lactamase-related domain-containing protein</fullName>
    </recommendedName>
</protein>
<dbReference type="InterPro" id="IPR012338">
    <property type="entry name" value="Beta-lactam/transpept-like"/>
</dbReference>
<dbReference type="PANTHER" id="PTHR43283:SF17">
    <property type="entry name" value="(LOVD), PUTATIVE (AFU_ORTHOLOGUE AFUA_5G00920)-RELATED"/>
    <property type="match status" value="1"/>
</dbReference>
<reference evidence="4 5" key="1">
    <citation type="submission" date="2015-01" db="EMBL/GenBank/DDBJ databases">
        <title>The Genome Sequence of Cladophialophora immunda CBS83496.</title>
        <authorList>
            <consortium name="The Broad Institute Genomics Platform"/>
            <person name="Cuomo C."/>
            <person name="de Hoog S."/>
            <person name="Gorbushina A."/>
            <person name="Stielow B."/>
            <person name="Teixiera M."/>
            <person name="Abouelleil A."/>
            <person name="Chapman S.B."/>
            <person name="Priest M."/>
            <person name="Young S.K."/>
            <person name="Wortman J."/>
            <person name="Nusbaum C."/>
            <person name="Birren B."/>
        </authorList>
    </citation>
    <scope>NUCLEOTIDE SEQUENCE [LARGE SCALE GENOMIC DNA]</scope>
    <source>
        <strain evidence="4 5">CBS 83496</strain>
    </source>
</reference>
<dbReference type="RefSeq" id="XP_016254100.1">
    <property type="nucleotide sequence ID" value="XM_016387172.1"/>
</dbReference>
<keyword evidence="2" id="KW-0378">Hydrolase</keyword>
<accession>A0A0D2DDW6</accession>
<gene>
    <name evidence="4" type="ORF">PV07_00699</name>
</gene>
<dbReference type="AlphaFoldDB" id="A0A0D2DDW6"/>
<dbReference type="SUPFAM" id="SSF56601">
    <property type="entry name" value="beta-lactamase/transpeptidase-like"/>
    <property type="match status" value="1"/>
</dbReference>
<dbReference type="Gene3D" id="3.40.710.10">
    <property type="entry name" value="DD-peptidase/beta-lactamase superfamily"/>
    <property type="match status" value="1"/>
</dbReference>
<evidence type="ECO:0000313" key="4">
    <source>
        <dbReference type="EMBL" id="KIW33884.1"/>
    </source>
</evidence>
<keyword evidence="5" id="KW-1185">Reference proteome</keyword>
<dbReference type="VEuPathDB" id="FungiDB:PV07_00699"/>
<dbReference type="HOGENOM" id="CLU_020027_11_1_1"/>
<dbReference type="OrthoDB" id="428260at2759"/>
<dbReference type="PANTHER" id="PTHR43283">
    <property type="entry name" value="BETA-LACTAMASE-RELATED"/>
    <property type="match status" value="1"/>
</dbReference>
<name>A0A0D2DDW6_9EURO</name>
<dbReference type="InterPro" id="IPR050789">
    <property type="entry name" value="Diverse_Enzym_Activities"/>
</dbReference>
<feature type="domain" description="Beta-lactamase-related" evidence="3">
    <location>
        <begin position="35"/>
        <end position="385"/>
    </location>
</feature>
<dbReference type="GO" id="GO:0016787">
    <property type="term" value="F:hydrolase activity"/>
    <property type="evidence" value="ECO:0007669"/>
    <property type="project" value="UniProtKB-KW"/>
</dbReference>